<gene>
    <name evidence="1" type="ORF">IAC96_07890</name>
</gene>
<evidence type="ECO:0000313" key="2">
    <source>
        <dbReference type="Proteomes" id="UP000824201"/>
    </source>
</evidence>
<reference evidence="1" key="1">
    <citation type="submission" date="2020-10" db="EMBL/GenBank/DDBJ databases">
        <authorList>
            <person name="Gilroy R."/>
        </authorList>
    </citation>
    <scope>NUCLEOTIDE SEQUENCE</scope>
    <source>
        <strain evidence="1">ChiW13-3771</strain>
    </source>
</reference>
<comment type="caution">
    <text evidence="1">The sequence shown here is derived from an EMBL/GenBank/DDBJ whole genome shotgun (WGS) entry which is preliminary data.</text>
</comment>
<reference evidence="1" key="2">
    <citation type="journal article" date="2021" name="PeerJ">
        <title>Extensive microbial diversity within the chicken gut microbiome revealed by metagenomics and culture.</title>
        <authorList>
            <person name="Gilroy R."/>
            <person name="Ravi A."/>
            <person name="Getino M."/>
            <person name="Pursley I."/>
            <person name="Horton D.L."/>
            <person name="Alikhan N.F."/>
            <person name="Baker D."/>
            <person name="Gharbi K."/>
            <person name="Hall N."/>
            <person name="Watson M."/>
            <person name="Adriaenssens E.M."/>
            <person name="Foster-Nyarko E."/>
            <person name="Jarju S."/>
            <person name="Secka A."/>
            <person name="Antonio M."/>
            <person name="Oren A."/>
            <person name="Chaudhuri R.R."/>
            <person name="La Ragione R."/>
            <person name="Hildebrand F."/>
            <person name="Pallen M.J."/>
        </authorList>
    </citation>
    <scope>NUCLEOTIDE SEQUENCE</scope>
    <source>
        <strain evidence="1">ChiW13-3771</strain>
    </source>
</reference>
<dbReference type="AlphaFoldDB" id="A0A9D1EEC7"/>
<dbReference type="Proteomes" id="UP000824201">
    <property type="component" value="Unassembled WGS sequence"/>
</dbReference>
<evidence type="ECO:0000313" key="1">
    <source>
        <dbReference type="EMBL" id="HIR88851.1"/>
    </source>
</evidence>
<name>A0A9D1EEC7_9FIRM</name>
<dbReference type="EMBL" id="DVHN01000101">
    <property type="protein sequence ID" value="HIR88851.1"/>
    <property type="molecule type" value="Genomic_DNA"/>
</dbReference>
<protein>
    <submittedName>
        <fullName evidence="1">Uncharacterized protein</fullName>
    </submittedName>
</protein>
<accession>A0A9D1EEC7</accession>
<organism evidence="1 2">
    <name type="scientific">Candidatus Fimimorpha faecalis</name>
    <dbReference type="NCBI Taxonomy" id="2840824"/>
    <lineage>
        <taxon>Bacteria</taxon>
        <taxon>Bacillati</taxon>
        <taxon>Bacillota</taxon>
        <taxon>Clostridia</taxon>
        <taxon>Eubacteriales</taxon>
        <taxon>Candidatus Fimimorpha</taxon>
    </lineage>
</organism>
<proteinExistence type="predicted"/>
<sequence>MSLLETYIKTQPEFSRDEIEKAVSLINKFSGYGFISEDERTSYMKLVERKRKE</sequence>